<comment type="caution">
    <text evidence="2">The sequence shown here is derived from an EMBL/GenBank/DDBJ whole genome shotgun (WGS) entry which is preliminary data.</text>
</comment>
<gene>
    <name evidence="2" type="ORF">GGX14DRAFT_571618</name>
</gene>
<dbReference type="Proteomes" id="UP001219525">
    <property type="component" value="Unassembled WGS sequence"/>
</dbReference>
<feature type="compositionally biased region" description="Basic and acidic residues" evidence="1">
    <location>
        <begin position="154"/>
        <end position="168"/>
    </location>
</feature>
<evidence type="ECO:0000256" key="1">
    <source>
        <dbReference type="SAM" id="MobiDB-lite"/>
    </source>
</evidence>
<reference evidence="2" key="1">
    <citation type="submission" date="2023-03" db="EMBL/GenBank/DDBJ databases">
        <title>Massive genome expansion in bonnet fungi (Mycena s.s.) driven by repeated elements and novel gene families across ecological guilds.</title>
        <authorList>
            <consortium name="Lawrence Berkeley National Laboratory"/>
            <person name="Harder C.B."/>
            <person name="Miyauchi S."/>
            <person name="Viragh M."/>
            <person name="Kuo A."/>
            <person name="Thoen E."/>
            <person name="Andreopoulos B."/>
            <person name="Lu D."/>
            <person name="Skrede I."/>
            <person name="Drula E."/>
            <person name="Henrissat B."/>
            <person name="Morin E."/>
            <person name="Kohler A."/>
            <person name="Barry K."/>
            <person name="LaButti K."/>
            <person name="Morin E."/>
            <person name="Salamov A."/>
            <person name="Lipzen A."/>
            <person name="Mereny Z."/>
            <person name="Hegedus B."/>
            <person name="Baldrian P."/>
            <person name="Stursova M."/>
            <person name="Weitz H."/>
            <person name="Taylor A."/>
            <person name="Grigoriev I.V."/>
            <person name="Nagy L.G."/>
            <person name="Martin F."/>
            <person name="Kauserud H."/>
        </authorList>
    </citation>
    <scope>NUCLEOTIDE SEQUENCE</scope>
    <source>
        <strain evidence="2">9144</strain>
    </source>
</reference>
<organism evidence="2 3">
    <name type="scientific">Mycena pura</name>
    <dbReference type="NCBI Taxonomy" id="153505"/>
    <lineage>
        <taxon>Eukaryota</taxon>
        <taxon>Fungi</taxon>
        <taxon>Dikarya</taxon>
        <taxon>Basidiomycota</taxon>
        <taxon>Agaricomycotina</taxon>
        <taxon>Agaricomycetes</taxon>
        <taxon>Agaricomycetidae</taxon>
        <taxon>Agaricales</taxon>
        <taxon>Marasmiineae</taxon>
        <taxon>Mycenaceae</taxon>
        <taxon>Mycena</taxon>
    </lineage>
</organism>
<proteinExistence type="predicted"/>
<feature type="region of interest" description="Disordered" evidence="1">
    <location>
        <begin position="89"/>
        <end position="109"/>
    </location>
</feature>
<name>A0AAD6V517_9AGAR</name>
<dbReference type="AlphaFoldDB" id="A0AAD6V517"/>
<feature type="compositionally biased region" description="Low complexity" evidence="1">
    <location>
        <begin position="92"/>
        <end position="101"/>
    </location>
</feature>
<dbReference type="EMBL" id="JARJCW010000060">
    <property type="protein sequence ID" value="KAJ7201045.1"/>
    <property type="molecule type" value="Genomic_DNA"/>
</dbReference>
<protein>
    <submittedName>
        <fullName evidence="2">Uncharacterized protein</fullName>
    </submittedName>
</protein>
<evidence type="ECO:0000313" key="3">
    <source>
        <dbReference type="Proteomes" id="UP001219525"/>
    </source>
</evidence>
<sequence>MVYAEPSKHTWQPSTEDDIDVQFLHEAFKSTASLLGQLRDFSSFLSSSLLSTSRILFHLPNAPNARSPCLLSWSPVLLHLPPLHTPSKHRAVPAVSTSPQPVVTPPGPPRLARAIPLRVTVVPRGCGGFICRPAPKSRRNSMPSTGNEPSVALKRTEERRCSTENGWR</sequence>
<evidence type="ECO:0000313" key="2">
    <source>
        <dbReference type="EMBL" id="KAJ7201045.1"/>
    </source>
</evidence>
<feature type="region of interest" description="Disordered" evidence="1">
    <location>
        <begin position="133"/>
        <end position="168"/>
    </location>
</feature>
<accession>A0AAD6V517</accession>
<keyword evidence="3" id="KW-1185">Reference proteome</keyword>